<keyword evidence="1" id="KW-1133">Transmembrane helix</keyword>
<gene>
    <name evidence="2" type="ORF">ACFQY0_19855</name>
</gene>
<proteinExistence type="predicted"/>
<evidence type="ECO:0000313" key="2">
    <source>
        <dbReference type="EMBL" id="MFC7339458.1"/>
    </source>
</evidence>
<sequence length="44" mass="5124">MNSPRLKNAKDSEQKTWNYTLILTWILVPFVFAAILRLLNFLGS</sequence>
<organism evidence="2 3">
    <name type="scientific">Haloferula chungangensis</name>
    <dbReference type="NCBI Taxonomy" id="1048331"/>
    <lineage>
        <taxon>Bacteria</taxon>
        <taxon>Pseudomonadati</taxon>
        <taxon>Verrucomicrobiota</taxon>
        <taxon>Verrucomicrobiia</taxon>
        <taxon>Verrucomicrobiales</taxon>
        <taxon>Verrucomicrobiaceae</taxon>
        <taxon>Haloferula</taxon>
    </lineage>
</organism>
<dbReference type="RefSeq" id="WP_379716315.1">
    <property type="nucleotide sequence ID" value="NZ_JBHTBS010000017.1"/>
</dbReference>
<evidence type="ECO:0000256" key="1">
    <source>
        <dbReference type="SAM" id="Phobius"/>
    </source>
</evidence>
<keyword evidence="1" id="KW-0812">Transmembrane</keyword>
<evidence type="ECO:0000313" key="3">
    <source>
        <dbReference type="Proteomes" id="UP001596472"/>
    </source>
</evidence>
<dbReference type="Proteomes" id="UP001596472">
    <property type="component" value="Unassembled WGS sequence"/>
</dbReference>
<feature type="transmembrane region" description="Helical" evidence="1">
    <location>
        <begin position="21"/>
        <end position="39"/>
    </location>
</feature>
<keyword evidence="3" id="KW-1185">Reference proteome</keyword>
<accession>A0ABW2LCQ6</accession>
<comment type="caution">
    <text evidence="2">The sequence shown here is derived from an EMBL/GenBank/DDBJ whole genome shotgun (WGS) entry which is preliminary data.</text>
</comment>
<dbReference type="EMBL" id="JBHTBS010000017">
    <property type="protein sequence ID" value="MFC7339458.1"/>
    <property type="molecule type" value="Genomic_DNA"/>
</dbReference>
<evidence type="ECO:0008006" key="4">
    <source>
        <dbReference type="Google" id="ProtNLM"/>
    </source>
</evidence>
<protein>
    <recommendedName>
        <fullName evidence="4">DUF2474 domain-containing protein</fullName>
    </recommendedName>
</protein>
<keyword evidence="1" id="KW-0472">Membrane</keyword>
<name>A0ABW2LCQ6_9BACT</name>
<reference evidence="3" key="1">
    <citation type="journal article" date="2019" name="Int. J. Syst. Evol. Microbiol.">
        <title>The Global Catalogue of Microorganisms (GCM) 10K type strain sequencing project: providing services to taxonomists for standard genome sequencing and annotation.</title>
        <authorList>
            <consortium name="The Broad Institute Genomics Platform"/>
            <consortium name="The Broad Institute Genome Sequencing Center for Infectious Disease"/>
            <person name="Wu L."/>
            <person name="Ma J."/>
        </authorList>
    </citation>
    <scope>NUCLEOTIDE SEQUENCE [LARGE SCALE GENOMIC DNA]</scope>
    <source>
        <strain evidence="3">CGMCC 4.1467</strain>
    </source>
</reference>